<keyword evidence="3" id="KW-1185">Reference proteome</keyword>
<evidence type="ECO:0000313" key="2">
    <source>
        <dbReference type="EMBL" id="KAG0564154.1"/>
    </source>
</evidence>
<name>A0A8T0H1C0_CERPU</name>
<proteinExistence type="predicted"/>
<comment type="caution">
    <text evidence="2">The sequence shown here is derived from an EMBL/GenBank/DDBJ whole genome shotgun (WGS) entry which is preliminary data.</text>
</comment>
<keyword evidence="1" id="KW-1133">Transmembrane helix</keyword>
<keyword evidence="1" id="KW-0812">Transmembrane</keyword>
<sequence length="70" mass="8060">MTRTTLRSPHQRPGTYVMSSSSLLYLSREFPSEVGSEFLKIPIILGELVLTVYTCLLYLFDYEENPEHCS</sequence>
<organism evidence="2 3">
    <name type="scientific">Ceratodon purpureus</name>
    <name type="common">Fire moss</name>
    <name type="synonym">Dicranum purpureum</name>
    <dbReference type="NCBI Taxonomy" id="3225"/>
    <lineage>
        <taxon>Eukaryota</taxon>
        <taxon>Viridiplantae</taxon>
        <taxon>Streptophyta</taxon>
        <taxon>Embryophyta</taxon>
        <taxon>Bryophyta</taxon>
        <taxon>Bryophytina</taxon>
        <taxon>Bryopsida</taxon>
        <taxon>Dicranidae</taxon>
        <taxon>Pseudoditrichales</taxon>
        <taxon>Ditrichaceae</taxon>
        <taxon>Ceratodon</taxon>
    </lineage>
</organism>
<keyword evidence="1" id="KW-0472">Membrane</keyword>
<feature type="transmembrane region" description="Helical" evidence="1">
    <location>
        <begin position="38"/>
        <end position="60"/>
    </location>
</feature>
<evidence type="ECO:0000313" key="3">
    <source>
        <dbReference type="Proteomes" id="UP000822688"/>
    </source>
</evidence>
<dbReference type="Proteomes" id="UP000822688">
    <property type="component" value="Chromosome 8"/>
</dbReference>
<reference evidence="2" key="1">
    <citation type="submission" date="2020-06" db="EMBL/GenBank/DDBJ databases">
        <title>WGS assembly of Ceratodon purpureus strain R40.</title>
        <authorList>
            <person name="Carey S.B."/>
            <person name="Jenkins J."/>
            <person name="Shu S."/>
            <person name="Lovell J.T."/>
            <person name="Sreedasyam A."/>
            <person name="Maumus F."/>
            <person name="Tiley G.P."/>
            <person name="Fernandez-Pozo N."/>
            <person name="Barry K."/>
            <person name="Chen C."/>
            <person name="Wang M."/>
            <person name="Lipzen A."/>
            <person name="Daum C."/>
            <person name="Saski C.A."/>
            <person name="Payton A.C."/>
            <person name="Mcbreen J.C."/>
            <person name="Conrad R.E."/>
            <person name="Kollar L.M."/>
            <person name="Olsson S."/>
            <person name="Huttunen S."/>
            <person name="Landis J.B."/>
            <person name="Wickett N.J."/>
            <person name="Johnson M.G."/>
            <person name="Rensing S.A."/>
            <person name="Grimwood J."/>
            <person name="Schmutz J."/>
            <person name="Mcdaniel S.F."/>
        </authorList>
    </citation>
    <scope>NUCLEOTIDE SEQUENCE</scope>
    <source>
        <strain evidence="2">R40</strain>
    </source>
</reference>
<dbReference type="AlphaFoldDB" id="A0A8T0H1C0"/>
<protein>
    <submittedName>
        <fullName evidence="2">Uncharacterized protein</fullName>
    </submittedName>
</protein>
<accession>A0A8T0H1C0</accession>
<gene>
    <name evidence="2" type="ORF">KC19_8G087800</name>
</gene>
<dbReference type="EMBL" id="CM026429">
    <property type="protein sequence ID" value="KAG0564154.1"/>
    <property type="molecule type" value="Genomic_DNA"/>
</dbReference>
<evidence type="ECO:0000256" key="1">
    <source>
        <dbReference type="SAM" id="Phobius"/>
    </source>
</evidence>